<dbReference type="GO" id="GO:0016567">
    <property type="term" value="P:protein ubiquitination"/>
    <property type="evidence" value="ECO:0007669"/>
    <property type="project" value="TreeGrafter"/>
</dbReference>
<dbReference type="GO" id="GO:0008270">
    <property type="term" value="F:zinc ion binding"/>
    <property type="evidence" value="ECO:0007669"/>
    <property type="project" value="UniProtKB-KW"/>
</dbReference>
<dbReference type="Gene3D" id="3.30.40.10">
    <property type="entry name" value="Zinc/RING finger domain, C3HC4 (zinc finger)"/>
    <property type="match status" value="1"/>
</dbReference>
<dbReference type="Pfam" id="PF13920">
    <property type="entry name" value="zf-C3HC4_3"/>
    <property type="match status" value="1"/>
</dbReference>
<evidence type="ECO:0000313" key="2">
    <source>
        <dbReference type="EMBL" id="CAE7401447.1"/>
    </source>
</evidence>
<dbReference type="AlphaFoldDB" id="A0A812QS31"/>
<dbReference type="PANTHER" id="PTHR22996">
    <property type="entry name" value="MAHOGUNIN"/>
    <property type="match status" value="1"/>
</dbReference>
<keyword evidence="1" id="KW-0472">Membrane</keyword>
<gene>
    <name evidence="2" type="primary">LUL1</name>
    <name evidence="2" type="ORF">SPIL2461_LOCUS9906</name>
</gene>
<evidence type="ECO:0000256" key="1">
    <source>
        <dbReference type="SAM" id="Phobius"/>
    </source>
</evidence>
<name>A0A812QS31_SYMPI</name>
<dbReference type="EMBL" id="CAJNIZ010017668">
    <property type="protein sequence ID" value="CAE7401447.1"/>
    <property type="molecule type" value="Genomic_DNA"/>
</dbReference>
<dbReference type="SUPFAM" id="SSF57850">
    <property type="entry name" value="RING/U-box"/>
    <property type="match status" value="1"/>
</dbReference>
<dbReference type="PANTHER" id="PTHR22996:SF0">
    <property type="entry name" value="RE60872P-RELATED"/>
    <property type="match status" value="1"/>
</dbReference>
<reference evidence="2" key="1">
    <citation type="submission" date="2021-02" db="EMBL/GenBank/DDBJ databases">
        <authorList>
            <person name="Dougan E. K."/>
            <person name="Rhodes N."/>
            <person name="Thang M."/>
            <person name="Chan C."/>
        </authorList>
    </citation>
    <scope>NUCLEOTIDE SEQUENCE</scope>
</reference>
<keyword evidence="1" id="KW-0812">Transmembrane</keyword>
<proteinExistence type="predicted"/>
<evidence type="ECO:0000313" key="3">
    <source>
        <dbReference type="Proteomes" id="UP000649617"/>
    </source>
</evidence>
<organism evidence="2 3">
    <name type="scientific">Symbiodinium pilosum</name>
    <name type="common">Dinoflagellate</name>
    <dbReference type="NCBI Taxonomy" id="2952"/>
    <lineage>
        <taxon>Eukaryota</taxon>
        <taxon>Sar</taxon>
        <taxon>Alveolata</taxon>
        <taxon>Dinophyceae</taxon>
        <taxon>Suessiales</taxon>
        <taxon>Symbiodiniaceae</taxon>
        <taxon>Symbiodinium</taxon>
    </lineage>
</organism>
<keyword evidence="3" id="KW-1185">Reference proteome</keyword>
<dbReference type="OrthoDB" id="1711136at2759"/>
<dbReference type="Proteomes" id="UP000649617">
    <property type="component" value="Unassembled WGS sequence"/>
</dbReference>
<protein>
    <submittedName>
        <fullName evidence="2">LUL1 protein</fullName>
    </submittedName>
</protein>
<dbReference type="InterPro" id="IPR013083">
    <property type="entry name" value="Znf_RING/FYVE/PHD"/>
</dbReference>
<comment type="caution">
    <text evidence="2">The sequence shown here is derived from an EMBL/GenBank/DDBJ whole genome shotgun (WGS) entry which is preliminary data.</text>
</comment>
<accession>A0A812QS31</accession>
<dbReference type="GO" id="GO:0061630">
    <property type="term" value="F:ubiquitin protein ligase activity"/>
    <property type="evidence" value="ECO:0007669"/>
    <property type="project" value="UniProtKB-EC"/>
</dbReference>
<sequence length="357" mass="39721">MDPVLAVPLSFHNFWVTVLCIPVLVWALQIGYRLLVAVFLHYRLNMSRPLVLDRMSIFADDFQQIIRQHFNQILRIRRTVPSKMIPQVQLIVHVQPESLAAQPDPAGDRLSVEFSVDASHPCAANLFWGVTGQACQELIRSCERRTDGPLLFVDPESAAFSVFPSGQFAHRSTVTIPAGLGQPVRLDEDLAAIKRSGYDVLQAATKMSSGADSRIPLVICAGAPGRVPDDKHANVQLTFVRFRSESCSGPVQSEVVRQLVASKNAFHQILGIYGYEEGDRETECMVCYDRPRSVIVLPCRHCFVCPSCPWALASPTSCYKGLQQTPPKVPPRGVITIVTPYVREWRRGSPKVAAYRL</sequence>
<dbReference type="InterPro" id="IPR045194">
    <property type="entry name" value="MGRN1/RNF157-like"/>
</dbReference>
<feature type="transmembrane region" description="Helical" evidence="1">
    <location>
        <begin position="14"/>
        <end position="40"/>
    </location>
</feature>
<keyword evidence="1" id="KW-1133">Transmembrane helix</keyword>